<reference evidence="1 2" key="1">
    <citation type="journal article" date="2022" name="Hortic Res">
        <title>A haplotype resolved chromosomal level avocado genome allows analysis of novel avocado genes.</title>
        <authorList>
            <person name="Nath O."/>
            <person name="Fletcher S.J."/>
            <person name="Hayward A."/>
            <person name="Shaw L.M."/>
            <person name="Masouleh A.K."/>
            <person name="Furtado A."/>
            <person name="Henry R.J."/>
            <person name="Mitter N."/>
        </authorList>
    </citation>
    <scope>NUCLEOTIDE SEQUENCE [LARGE SCALE GENOMIC DNA]</scope>
    <source>
        <strain evidence="2">cv. Hass</strain>
    </source>
</reference>
<name>A0ACC2LT01_PERAE</name>
<dbReference type="Proteomes" id="UP001234297">
    <property type="component" value="Chromosome 3"/>
</dbReference>
<comment type="caution">
    <text evidence="1">The sequence shown here is derived from an EMBL/GenBank/DDBJ whole genome shotgun (WGS) entry which is preliminary data.</text>
</comment>
<organism evidence="1 2">
    <name type="scientific">Persea americana</name>
    <name type="common">Avocado</name>
    <dbReference type="NCBI Taxonomy" id="3435"/>
    <lineage>
        <taxon>Eukaryota</taxon>
        <taxon>Viridiplantae</taxon>
        <taxon>Streptophyta</taxon>
        <taxon>Embryophyta</taxon>
        <taxon>Tracheophyta</taxon>
        <taxon>Spermatophyta</taxon>
        <taxon>Magnoliopsida</taxon>
        <taxon>Magnoliidae</taxon>
        <taxon>Laurales</taxon>
        <taxon>Lauraceae</taxon>
        <taxon>Persea</taxon>
    </lineage>
</organism>
<accession>A0ACC2LT01</accession>
<evidence type="ECO:0000313" key="2">
    <source>
        <dbReference type="Proteomes" id="UP001234297"/>
    </source>
</evidence>
<gene>
    <name evidence="1" type="ORF">MRB53_010831</name>
</gene>
<sequence>MAGFGKNSGPFAFGTAAGPSLPPQTLPLFGASIPQSPSPSPSPTPPPNNPTPPHHQSQRLGTHTHFPLDNRPPEALKRTRSPPSVYGGNRSIVYPQEETQGLGTRTHFPPNNRHPEALKRTRSPPLVYGGNHSIVYPQEETQGLGTRTHFPLDNRPPEALKRTRSPPLVYGGNRSIGYPQEETQGLGTRTHFPPDNRPPEALKRTQSPPLVYGGNHSIVYSQEETQGLGTHTHFPLDNRPPEALKRTRSPPLVYGGNRSIVYPQEETQGLGTRMHFPPDNRPPEASKRTRSPPLVYGGNHSIVYPQEESQGPSVSPQRGIRPKSPVNIANAQVQERPLLSYADLDNPGSRFPIVPPDFQAQKRTRSPPLPLPDKVSFENLQHAQGNTERPAGYAKLARTKSPVNDANAQVPWSTSLITPYVDQDDPRTRFLSRPANFRALKWTRSPPLPSADKVPMGNLTAESSKAPQGMQPPPLAFESNRFDNELHYPFEEAQRSAISPPTWGSQPKSPVSHANSQNHQKYLLGATGVDPNNPDAGTRVPTKSANFQVPKRTGSPILSSAEVLLESSPSIQDDGEREAQAKAKRLARFRVELSQPPLGLYDPTKNKVPGNTHDQAPEEKQRVVTKLRLEEVGDFPNINTSFDSEGLHATNAVIGLCLDMCPESEREERERKGDLDKYERLDGDRNQTSKSIAVKKYNRTAEREAELIRPMPVLQKTIDYLLGLLDQPYDEKFLGMYNFLWDRMRAIRMDLRMQHIFNRDAITMLEQMIRLHIIAMHELCEYTKGEGFSEGFDAHLNIEQMNKASAELFQLYDDHRKKGISVPSEKEFRGYYALLKLDRHPGYKVEPAELSLDLAKMPREIRSTPEVIFARDVARACRTGNFIVFFQLARRATYLQACLMHAHFTKLRTQAIASLHSGLQNNQGIPVAQVVKWLGMEGEDIEILLEYHGFSIKNFEDAYMVKDGPFLNGDVDFDTKCSQLVHLKKSRTIIDDVLSSQVFSVPSEVEKIVPNKLKRSMPSEDHKSVSSIRTKSLSDVADEDMPDYEDDPIPFSKTFHQVHPTLETPSSSDQEDENDSHMDETSSLLLADESFHHYMLETEVGDLAAGAPMNSSPAASQCSLSKEMVPQSPKGRFSQKDIFGVLHSPRTVANPVPQEIVIRHQENEAMMPSQNDEVAAAKLKMILRMWKQRSLRRRELREQREMAAIAALSSLSLGFPIRRNQLQWSHAGELNIDNVARERLYVQTKSWSRLNVSEVVVPVLKETNSGSKCICWKLIACSQMNDIGREKSTQKIQSNHLSGTWLRSKLMSSRNEVDNELLISSYGLSIWSKWVSDPRICCLSVIRDIAFDSSKPVVEDDAVSGVNAVLFLASERIPWEFQRTRLHNLLISLPLGSSLPLLILIDGPYEKDVPDPSFQIVKKLGLHDIDRTQISTFSVVFLSGNCSPENINGFFSDDKLREGLKWLANKSSPQPVLLEVKMHELVLSYLGSMLEAIESKGNSEVGPDDCILVFNKALDQSVQDILAAADMNHSYWPSPEIYMLNKLSSEHRAVSLFLPVINWSSAERIQSTINPIKDCKLPSFGTDLSWLHKGSDMGKEIQHHKLMLEKCLTWYLNQASKMMGEDLAVREASVILQTGAGLELDGSTYRIVPRWVMIFRRIFNWRLMNLVCGTFSVAYVLGHPSTPHSDSSNMNHLFTQSKLRDTDMRTNVLKGLDDFGLRRHQWSHYPTTELTLDEIIEVGCQLPFGPPTEPVPAAVQPLASTINNVSEVLEATHGSPGDGEDLRQDGFAEAGNSSLSHEQNKSSEKVTKAKEADRLSMLLEQCDTLQDMIGEKLAIYF</sequence>
<protein>
    <submittedName>
        <fullName evidence="1">Uncharacterized protein</fullName>
    </submittedName>
</protein>
<proteinExistence type="predicted"/>
<evidence type="ECO:0000313" key="1">
    <source>
        <dbReference type="EMBL" id="KAJ8636564.1"/>
    </source>
</evidence>
<keyword evidence="2" id="KW-1185">Reference proteome</keyword>
<dbReference type="EMBL" id="CM056811">
    <property type="protein sequence ID" value="KAJ8636564.1"/>
    <property type="molecule type" value="Genomic_DNA"/>
</dbReference>